<sequence>MKKWTAVLLSAILLLGITACGNAKEATGGNNTAAEQPAGETKETAAAPTVDELIQKTTDASKDLKSFSMDAQIKQNITVSQGDQKQEQKVDMQMKTDMTKEPLNMYQEIKMSIPDQGEQDIKQYITQEGIYSQVGGTWTKVPDEMKDQLMATVEASAKPEQQLEQFKSISKDAKVSVEGNEYVLSADLSGEGLKELAKSLMSQSGNDPQTAALMEQMNIKNIKITYGVNKDTYLPTKSDVNMTMDMEQDGQGMSLEMVLTSTFSKHNEVGEIKVPQEVLDSAK</sequence>
<comment type="caution">
    <text evidence="3">The sequence shown here is derived from an EMBL/GenBank/DDBJ whole genome shotgun (WGS) entry which is preliminary data.</text>
</comment>
<dbReference type="RefSeq" id="WP_233698202.1">
    <property type="nucleotide sequence ID" value="NZ_JAJNBZ010000021.1"/>
</dbReference>
<keyword evidence="4" id="KW-1185">Reference proteome</keyword>
<dbReference type="Proteomes" id="UP001199916">
    <property type="component" value="Unassembled WGS sequence"/>
</dbReference>
<accession>A0ABS8YN12</accession>
<feature type="chain" id="PRO_5046899357" description="Lipoprotein" evidence="2">
    <location>
        <begin position="24"/>
        <end position="283"/>
    </location>
</feature>
<proteinExistence type="predicted"/>
<organism evidence="3 4">
    <name type="scientific">Paenibacillus profundus</name>
    <dbReference type="NCBI Taxonomy" id="1173085"/>
    <lineage>
        <taxon>Bacteria</taxon>
        <taxon>Bacillati</taxon>
        <taxon>Bacillota</taxon>
        <taxon>Bacilli</taxon>
        <taxon>Bacillales</taxon>
        <taxon>Paenibacillaceae</taxon>
        <taxon>Paenibacillus</taxon>
    </lineage>
</organism>
<evidence type="ECO:0000256" key="1">
    <source>
        <dbReference type="SAM" id="MobiDB-lite"/>
    </source>
</evidence>
<feature type="signal peptide" evidence="2">
    <location>
        <begin position="1"/>
        <end position="23"/>
    </location>
</feature>
<evidence type="ECO:0000313" key="4">
    <source>
        <dbReference type="Proteomes" id="UP001199916"/>
    </source>
</evidence>
<dbReference type="InterPro" id="IPR046720">
    <property type="entry name" value="DUF6612"/>
</dbReference>
<dbReference type="EMBL" id="JAJNBZ010000021">
    <property type="protein sequence ID" value="MCE5171848.1"/>
    <property type="molecule type" value="Genomic_DNA"/>
</dbReference>
<dbReference type="PROSITE" id="PS51257">
    <property type="entry name" value="PROKAR_LIPOPROTEIN"/>
    <property type="match status" value="1"/>
</dbReference>
<reference evidence="3 4" key="1">
    <citation type="submission" date="2021-11" db="EMBL/GenBank/DDBJ databases">
        <title>Draft genome sequence of Paenibacillus profundus YoMME, a new Gram-positive bacteria with exoelectrogenic properties.</title>
        <authorList>
            <person name="Hubenova Y."/>
            <person name="Hubenova E."/>
            <person name="Manasiev Y."/>
            <person name="Peykov S."/>
            <person name="Mitov M."/>
        </authorList>
    </citation>
    <scope>NUCLEOTIDE SEQUENCE [LARGE SCALE GENOMIC DNA]</scope>
    <source>
        <strain evidence="3 4">YoMME</strain>
    </source>
</reference>
<feature type="region of interest" description="Disordered" evidence="1">
    <location>
        <begin position="27"/>
        <end position="49"/>
    </location>
</feature>
<evidence type="ECO:0008006" key="5">
    <source>
        <dbReference type="Google" id="ProtNLM"/>
    </source>
</evidence>
<protein>
    <recommendedName>
        <fullName evidence="5">Lipoprotein</fullName>
    </recommendedName>
</protein>
<gene>
    <name evidence="3" type="ORF">LQV63_21445</name>
</gene>
<keyword evidence="2" id="KW-0732">Signal</keyword>
<dbReference type="Gene3D" id="2.50.20.20">
    <property type="match status" value="1"/>
</dbReference>
<dbReference type="Pfam" id="PF20316">
    <property type="entry name" value="DUF6612"/>
    <property type="match status" value="1"/>
</dbReference>
<name>A0ABS8YN12_9BACL</name>
<evidence type="ECO:0000256" key="2">
    <source>
        <dbReference type="SAM" id="SignalP"/>
    </source>
</evidence>
<evidence type="ECO:0000313" key="3">
    <source>
        <dbReference type="EMBL" id="MCE5171848.1"/>
    </source>
</evidence>